<comment type="similarity">
    <text evidence="1 7">Belongs to the peptidase M3 family.</text>
</comment>
<dbReference type="OrthoDB" id="9773538at2"/>
<protein>
    <submittedName>
        <fullName evidence="9">Peptidyl-dipeptidase Dcp</fullName>
    </submittedName>
</protein>
<evidence type="ECO:0000256" key="7">
    <source>
        <dbReference type="RuleBase" id="RU003435"/>
    </source>
</evidence>
<dbReference type="STRING" id="648782.SAMN04488554_1708"/>
<dbReference type="InterPro" id="IPR034005">
    <property type="entry name" value="M3A_DCP"/>
</dbReference>
<feature type="domain" description="Peptidase M3A/M3B catalytic" evidence="8">
    <location>
        <begin position="235"/>
        <end position="691"/>
    </location>
</feature>
<dbReference type="EMBL" id="FNTX01000001">
    <property type="protein sequence ID" value="SEE17240.1"/>
    <property type="molecule type" value="Genomic_DNA"/>
</dbReference>
<dbReference type="CDD" id="cd06456">
    <property type="entry name" value="M3A_DCP"/>
    <property type="match status" value="1"/>
</dbReference>
<dbReference type="RefSeq" id="WP_089772528.1">
    <property type="nucleotide sequence ID" value="NZ_FNTX01000001.1"/>
</dbReference>
<dbReference type="FunFam" id="3.40.390.10:FF:000009">
    <property type="entry name" value="Oligopeptidase A"/>
    <property type="match status" value="1"/>
</dbReference>
<dbReference type="InterPro" id="IPR001567">
    <property type="entry name" value="Pept_M3A_M3B_dom"/>
</dbReference>
<evidence type="ECO:0000256" key="2">
    <source>
        <dbReference type="ARBA" id="ARBA00022670"/>
    </source>
</evidence>
<dbReference type="Gene3D" id="3.40.390.10">
    <property type="entry name" value="Collagenase (Catalytic Domain)"/>
    <property type="match status" value="1"/>
</dbReference>
<dbReference type="GO" id="GO:0004222">
    <property type="term" value="F:metalloendopeptidase activity"/>
    <property type="evidence" value="ECO:0007669"/>
    <property type="project" value="InterPro"/>
</dbReference>
<keyword evidence="3 7" id="KW-0479">Metal-binding</keyword>
<reference evidence="10" key="1">
    <citation type="submission" date="2016-10" db="EMBL/GenBank/DDBJ databases">
        <authorList>
            <person name="Varghese N."/>
            <person name="Submissions S."/>
        </authorList>
    </citation>
    <scope>NUCLEOTIDE SEQUENCE [LARGE SCALE GENOMIC DNA]</scope>
    <source>
        <strain evidence="10">DSM 21368</strain>
    </source>
</reference>
<dbReference type="Gene3D" id="1.10.1370.40">
    <property type="match status" value="1"/>
</dbReference>
<evidence type="ECO:0000313" key="9">
    <source>
        <dbReference type="EMBL" id="SEE17240.1"/>
    </source>
</evidence>
<evidence type="ECO:0000256" key="1">
    <source>
        <dbReference type="ARBA" id="ARBA00006040"/>
    </source>
</evidence>
<dbReference type="InterPro" id="IPR024077">
    <property type="entry name" value="Neurolysin/TOP_dom2"/>
</dbReference>
<dbReference type="Pfam" id="PF01432">
    <property type="entry name" value="Peptidase_M3"/>
    <property type="match status" value="1"/>
</dbReference>
<organism evidence="9 10">
    <name type="scientific">Ruania alba</name>
    <dbReference type="NCBI Taxonomy" id="648782"/>
    <lineage>
        <taxon>Bacteria</taxon>
        <taxon>Bacillati</taxon>
        <taxon>Actinomycetota</taxon>
        <taxon>Actinomycetes</taxon>
        <taxon>Micrococcales</taxon>
        <taxon>Ruaniaceae</taxon>
        <taxon>Ruania</taxon>
    </lineage>
</organism>
<dbReference type="Gene3D" id="1.10.1370.10">
    <property type="entry name" value="Neurolysin, domain 3"/>
    <property type="match status" value="1"/>
</dbReference>
<keyword evidence="2 7" id="KW-0645">Protease</keyword>
<keyword evidence="4 7" id="KW-0378">Hydrolase</keyword>
<evidence type="ECO:0000256" key="5">
    <source>
        <dbReference type="ARBA" id="ARBA00022833"/>
    </source>
</evidence>
<dbReference type="Proteomes" id="UP000199220">
    <property type="component" value="Unassembled WGS sequence"/>
</dbReference>
<evidence type="ECO:0000256" key="3">
    <source>
        <dbReference type="ARBA" id="ARBA00022723"/>
    </source>
</evidence>
<gene>
    <name evidence="9" type="ORF">SAMN04488554_1708</name>
</gene>
<dbReference type="GO" id="GO:0004180">
    <property type="term" value="F:carboxypeptidase activity"/>
    <property type="evidence" value="ECO:0007669"/>
    <property type="project" value="TreeGrafter"/>
</dbReference>
<dbReference type="PANTHER" id="PTHR43660:SF1">
    <property type="entry name" value="DIPEPTIDYL CARBOXYPEPTIDASE"/>
    <property type="match status" value="1"/>
</dbReference>
<keyword evidence="5 7" id="KW-0862">Zinc</keyword>
<comment type="cofactor">
    <cofactor evidence="7">
        <name>Zn(2+)</name>
        <dbReference type="ChEBI" id="CHEBI:29105"/>
    </cofactor>
    <text evidence="7">Binds 1 zinc ion.</text>
</comment>
<evidence type="ECO:0000259" key="8">
    <source>
        <dbReference type="Pfam" id="PF01432"/>
    </source>
</evidence>
<dbReference type="GO" id="GO:0046872">
    <property type="term" value="F:metal ion binding"/>
    <property type="evidence" value="ECO:0007669"/>
    <property type="project" value="UniProtKB-UniRule"/>
</dbReference>
<dbReference type="GO" id="GO:0005829">
    <property type="term" value="C:cytosol"/>
    <property type="evidence" value="ECO:0007669"/>
    <property type="project" value="TreeGrafter"/>
</dbReference>
<dbReference type="PANTHER" id="PTHR43660">
    <property type="entry name" value="DIPEPTIDYL CARBOXYPEPTIDASE"/>
    <property type="match status" value="1"/>
</dbReference>
<evidence type="ECO:0000313" key="10">
    <source>
        <dbReference type="Proteomes" id="UP000199220"/>
    </source>
</evidence>
<keyword evidence="6 7" id="KW-0482">Metalloprotease</keyword>
<dbReference type="InterPro" id="IPR045090">
    <property type="entry name" value="Pept_M3A_M3B"/>
</dbReference>
<dbReference type="SUPFAM" id="SSF55486">
    <property type="entry name" value="Metalloproteases ('zincins'), catalytic domain"/>
    <property type="match status" value="1"/>
</dbReference>
<accession>A0A1H5GNR1</accession>
<evidence type="ECO:0000256" key="6">
    <source>
        <dbReference type="ARBA" id="ARBA00023049"/>
    </source>
</evidence>
<proteinExistence type="inferred from homology"/>
<dbReference type="GO" id="GO:0006508">
    <property type="term" value="P:proteolysis"/>
    <property type="evidence" value="ECO:0007669"/>
    <property type="project" value="UniProtKB-KW"/>
</dbReference>
<evidence type="ECO:0000256" key="4">
    <source>
        <dbReference type="ARBA" id="ARBA00022801"/>
    </source>
</evidence>
<dbReference type="AlphaFoldDB" id="A0A1H5GNR1"/>
<dbReference type="InterPro" id="IPR024079">
    <property type="entry name" value="MetalloPept_cat_dom_sf"/>
</dbReference>
<name>A0A1H5GNR1_9MICO</name>
<keyword evidence="10" id="KW-1185">Reference proteome</keyword>
<sequence>MPSTSLPAANPFAAPSPLPYGLPDFAAVRVEHFRPAFEAGLAQQRAEWEAIASNPEPVTVANTLDALESSGALLDRVQAVFFTLVSSAATDEIRTIEAEVAPRLADHSDALWLDDRIYTRIVEAARNLDESTPAETRWVLDRYRTLFERAGITLSAADKAHLRELNGRITSLETQFSQRVVAGMEAAAVHVPDVGELAGLSAGTVSSLREAAQDRDREGYLITLGLPTPQPVVGQTTNRTLRERVHTASLSRGTGLDSASDTRQIVLDLARLRAERAQLLGYAHHADYVAQGATAGTTDAVNGMLARLAPAAARNAMREAEDLTIALQADSPDAQLAAWDWAVYADRVRGQRYAFDEEALRPYLELDRVLTDGVFYAAGQLYGITLTERPDLIGYADGVRVFEVHEADGTALGLFLGDYYAREGKRGGAWMHTLLDASELLGHRPVVVNNLTINRPAPGEPTLLTWDEVITAFHEFGHALHALFTAVRYPSVAGTSVPRDFVEYPSQVNEMWAWHPQVLAHFARHHLTGEALPVDTLDQLRASQAYGVGFDTTEYLAAAMLDQAWHQLTPEQVPTTPGEVEAFEAAALQKAGVALDLVPPRYRSTYFNHTFGGGYDAGYYSYIWSQVLDADTVDWFRDEAAEGTDGGLNRTAGQRFREALLSRGHARDPLASYRDLRGRDSVIEPLLRRKGLL</sequence>